<evidence type="ECO:0000313" key="1">
    <source>
        <dbReference type="Proteomes" id="UP000887565"/>
    </source>
</evidence>
<protein>
    <submittedName>
        <fullName evidence="2">Uncharacterized protein</fullName>
    </submittedName>
</protein>
<organism evidence="1 2">
    <name type="scientific">Romanomermis culicivorax</name>
    <name type="common">Nematode worm</name>
    <dbReference type="NCBI Taxonomy" id="13658"/>
    <lineage>
        <taxon>Eukaryota</taxon>
        <taxon>Metazoa</taxon>
        <taxon>Ecdysozoa</taxon>
        <taxon>Nematoda</taxon>
        <taxon>Enoplea</taxon>
        <taxon>Dorylaimia</taxon>
        <taxon>Mermithida</taxon>
        <taxon>Mermithoidea</taxon>
        <taxon>Mermithidae</taxon>
        <taxon>Romanomermis</taxon>
    </lineage>
</organism>
<accession>A0A915J0B8</accession>
<evidence type="ECO:0000313" key="2">
    <source>
        <dbReference type="WBParaSite" id="nRc.2.0.1.t19378-RA"/>
    </source>
</evidence>
<proteinExistence type="predicted"/>
<reference evidence="2" key="1">
    <citation type="submission" date="2022-11" db="UniProtKB">
        <authorList>
            <consortium name="WormBaseParasite"/>
        </authorList>
    </citation>
    <scope>IDENTIFICATION</scope>
</reference>
<name>A0A915J0B8_ROMCU</name>
<sequence>MLCQIFIQDSTFKKWWQCWDSGNVGTVAMLGWWQCWGGGSVETVAMLGLHQWKAVIVNHAGFNVQ</sequence>
<dbReference type="WBParaSite" id="nRc.2.0.1.t19378-RA">
    <property type="protein sequence ID" value="nRc.2.0.1.t19378-RA"/>
    <property type="gene ID" value="nRc.2.0.1.g19378"/>
</dbReference>
<dbReference type="AlphaFoldDB" id="A0A915J0B8"/>
<keyword evidence="1" id="KW-1185">Reference proteome</keyword>
<dbReference type="Proteomes" id="UP000887565">
    <property type="component" value="Unplaced"/>
</dbReference>